<keyword evidence="3" id="KW-0547">Nucleotide-binding</keyword>
<comment type="subunit">
    <text evidence="7">Monomer. Homodimerizes in the presence of ATP. The complex is composed of two ATP-binding proteins (SugC), two transmembrane proteins (SugA and SugB) and a solute-binding protein (LpqY).</text>
</comment>
<dbReference type="PANTHER" id="PTHR43875">
    <property type="entry name" value="MALTODEXTRIN IMPORT ATP-BINDING PROTEIN MSMX"/>
    <property type="match status" value="1"/>
</dbReference>
<dbReference type="Gene3D" id="2.40.50.140">
    <property type="entry name" value="Nucleic acid-binding proteins"/>
    <property type="match status" value="1"/>
</dbReference>
<evidence type="ECO:0000256" key="7">
    <source>
        <dbReference type="ARBA" id="ARBA00063658"/>
    </source>
</evidence>
<evidence type="ECO:0000256" key="8">
    <source>
        <dbReference type="ARBA" id="ARBA00072105"/>
    </source>
</evidence>
<dbReference type="FunFam" id="3.40.50.300:FF:000042">
    <property type="entry name" value="Maltose/maltodextrin ABC transporter, ATP-binding protein"/>
    <property type="match status" value="1"/>
</dbReference>
<dbReference type="Proteomes" id="UP001213504">
    <property type="component" value="Chromosome"/>
</dbReference>
<evidence type="ECO:0000256" key="10">
    <source>
        <dbReference type="ARBA" id="ARBA00082626"/>
    </source>
</evidence>
<dbReference type="InterPro" id="IPR017871">
    <property type="entry name" value="ABC_transporter-like_CS"/>
</dbReference>
<dbReference type="NCBIfam" id="NF008653">
    <property type="entry name" value="PRK11650.1"/>
    <property type="match status" value="1"/>
</dbReference>
<dbReference type="GO" id="GO:0005524">
    <property type="term" value="F:ATP binding"/>
    <property type="evidence" value="ECO:0007669"/>
    <property type="project" value="UniProtKB-KW"/>
</dbReference>
<evidence type="ECO:0000256" key="1">
    <source>
        <dbReference type="ARBA" id="ARBA00004515"/>
    </source>
</evidence>
<feature type="domain" description="ABC transporter" evidence="11">
    <location>
        <begin position="4"/>
        <end position="236"/>
    </location>
</feature>
<dbReference type="GO" id="GO:0008643">
    <property type="term" value="P:carbohydrate transport"/>
    <property type="evidence" value="ECO:0007669"/>
    <property type="project" value="InterPro"/>
</dbReference>
<dbReference type="InterPro" id="IPR008995">
    <property type="entry name" value="Mo/tungstate-bd_C_term_dom"/>
</dbReference>
<keyword evidence="4 12" id="KW-0067">ATP-binding</keyword>
<dbReference type="CDD" id="cd03301">
    <property type="entry name" value="ABC_MalK_N"/>
    <property type="match status" value="1"/>
</dbReference>
<evidence type="ECO:0000256" key="6">
    <source>
        <dbReference type="ARBA" id="ARBA00056091"/>
    </source>
</evidence>
<dbReference type="InterPro" id="IPR027417">
    <property type="entry name" value="P-loop_NTPase"/>
</dbReference>
<evidence type="ECO:0000313" key="12">
    <source>
        <dbReference type="EMBL" id="WFP23943.1"/>
    </source>
</evidence>
<organism evidence="12 13">
    <name type="scientific">Gordonia hongkongensis</name>
    <dbReference type="NCBI Taxonomy" id="1701090"/>
    <lineage>
        <taxon>Bacteria</taxon>
        <taxon>Bacillati</taxon>
        <taxon>Actinomycetota</taxon>
        <taxon>Actinomycetes</taxon>
        <taxon>Mycobacteriales</taxon>
        <taxon>Gordoniaceae</taxon>
        <taxon>Gordonia</taxon>
    </lineage>
</organism>
<dbReference type="SUPFAM" id="SSF50331">
    <property type="entry name" value="MOP-like"/>
    <property type="match status" value="1"/>
</dbReference>
<dbReference type="Pfam" id="PF00005">
    <property type="entry name" value="ABC_tran"/>
    <property type="match status" value="1"/>
</dbReference>
<dbReference type="GO" id="GO:0140359">
    <property type="term" value="F:ABC-type transporter activity"/>
    <property type="evidence" value="ECO:0007669"/>
    <property type="project" value="InterPro"/>
</dbReference>
<dbReference type="InterPro" id="IPR040582">
    <property type="entry name" value="OB_MalK-like"/>
</dbReference>
<dbReference type="PANTHER" id="PTHR43875:SF1">
    <property type="entry name" value="OSMOPROTECTIVE COMPOUNDS UPTAKE ATP-BINDING PROTEIN GGTA"/>
    <property type="match status" value="1"/>
</dbReference>
<evidence type="ECO:0000256" key="4">
    <source>
        <dbReference type="ARBA" id="ARBA00022840"/>
    </source>
</evidence>
<evidence type="ECO:0000256" key="9">
    <source>
        <dbReference type="ARBA" id="ARBA00080647"/>
    </source>
</evidence>
<dbReference type="PROSITE" id="PS00211">
    <property type="entry name" value="ABC_TRANSPORTER_1"/>
    <property type="match status" value="1"/>
</dbReference>
<evidence type="ECO:0000256" key="2">
    <source>
        <dbReference type="ARBA" id="ARBA00022448"/>
    </source>
</evidence>
<evidence type="ECO:0000313" key="13">
    <source>
        <dbReference type="Proteomes" id="UP001213504"/>
    </source>
</evidence>
<reference evidence="12" key="1">
    <citation type="submission" date="2023-04" db="EMBL/GenBank/DDBJ databases">
        <title>Complete genome sequence of a phthalic acid esters degrading bacterial strain.</title>
        <authorList>
            <person name="Weng L."/>
            <person name="Jia Y."/>
            <person name="Ren L."/>
        </authorList>
    </citation>
    <scope>NUCLEOTIDE SEQUENCE</scope>
    <source>
        <strain evidence="12">RL-LY01</strain>
    </source>
</reference>
<evidence type="ECO:0000256" key="5">
    <source>
        <dbReference type="ARBA" id="ARBA00050305"/>
    </source>
</evidence>
<dbReference type="Pfam" id="PF17912">
    <property type="entry name" value="OB_MalK"/>
    <property type="match status" value="1"/>
</dbReference>
<gene>
    <name evidence="12" type="primary">ugpC</name>
    <name evidence="12" type="ORF">P9A14_17645</name>
</gene>
<dbReference type="InterPro" id="IPR015855">
    <property type="entry name" value="ABC_transpr_MalK-like"/>
</dbReference>
<comment type="catalytic activity">
    <reaction evidence="5">
        <text>alpha,alpha-trehalose(out) + ATP + H2O = alpha,alpha-trehalose(in) + ADP + phosphate + H(+)</text>
        <dbReference type="Rhea" id="RHEA:75203"/>
        <dbReference type="ChEBI" id="CHEBI:15377"/>
        <dbReference type="ChEBI" id="CHEBI:15378"/>
        <dbReference type="ChEBI" id="CHEBI:16551"/>
        <dbReference type="ChEBI" id="CHEBI:30616"/>
        <dbReference type="ChEBI" id="CHEBI:43474"/>
        <dbReference type="ChEBI" id="CHEBI:456216"/>
    </reaction>
</comment>
<dbReference type="AlphaFoldDB" id="A0AAX3T471"/>
<comment type="function">
    <text evidence="6">Part of the ABC transporter complex LpqY-SugA-SugB-SugC, which is highly specific for uptake of trehalose. Involved in the recycling of extracellular trehalose released from trehalose-containing molecules synthesized by M.tuberculosis. Trehalose uptake is essential for virulence. Responsible for energy coupling to the transport system.</text>
</comment>
<comment type="subcellular location">
    <subcellularLocation>
        <location evidence="1">Cell inner membrane</location>
        <topology evidence="1">Peripheral membrane protein</topology>
        <orientation evidence="1">Cytoplasmic side</orientation>
    </subcellularLocation>
</comment>
<dbReference type="PROSITE" id="PS50893">
    <property type="entry name" value="ABC_TRANSPORTER_2"/>
    <property type="match status" value="1"/>
</dbReference>
<dbReference type="InterPro" id="IPR003593">
    <property type="entry name" value="AAA+_ATPase"/>
</dbReference>
<dbReference type="Gene3D" id="2.40.50.100">
    <property type="match status" value="1"/>
</dbReference>
<evidence type="ECO:0000256" key="3">
    <source>
        <dbReference type="ARBA" id="ARBA00022741"/>
    </source>
</evidence>
<dbReference type="SUPFAM" id="SSF52540">
    <property type="entry name" value="P-loop containing nucleoside triphosphate hydrolases"/>
    <property type="match status" value="1"/>
</dbReference>
<dbReference type="GO" id="GO:0055052">
    <property type="term" value="C:ATP-binding cassette (ABC) transporter complex, substrate-binding subunit-containing"/>
    <property type="evidence" value="ECO:0007669"/>
    <property type="project" value="TreeGrafter"/>
</dbReference>
<evidence type="ECO:0000259" key="11">
    <source>
        <dbReference type="PROSITE" id="PS50893"/>
    </source>
</evidence>
<sequence>MASVTFDGATRRFADGQKPAVDSLDLAVDDGEFMVLVGPSGCGKSTSLRMVAGLESVESGAILIDDVDVVGRAPKARDVAMVFQNYALYPNMTVADNMGFALRNAGMSKADTASRVGEVAEMLELTPLLDRKPAKLSGGQRQRVAMGRAIVRRPKVFCMDEPLSNLDAKLRVSTRAQIAAMQRELGITTLYVTHDQVEAMTMGHRVAVLDHGVLQQVGSPRAIYSRPANLFVASFMGSPQMCLIDARVDAGIVRLGGAEVRVPPSVLSSASAGDVVVGLRAESWQVSAAPQAGNLTATVDLVEELGAEQFVYCSADVRLRGSRIVIRVDHRRTIEVGDVIGLTPEVDETYWFDPISGVALDDPRRHDLSAGPKPLR</sequence>
<dbReference type="RefSeq" id="WP_165629739.1">
    <property type="nucleotide sequence ID" value="NZ_CP121270.1"/>
</dbReference>
<proteinExistence type="predicted"/>
<dbReference type="GO" id="GO:0016887">
    <property type="term" value="F:ATP hydrolysis activity"/>
    <property type="evidence" value="ECO:0007669"/>
    <property type="project" value="InterPro"/>
</dbReference>
<dbReference type="InterPro" id="IPR003439">
    <property type="entry name" value="ABC_transporter-like_ATP-bd"/>
</dbReference>
<keyword evidence="2" id="KW-0813">Transport</keyword>
<dbReference type="SMART" id="SM00382">
    <property type="entry name" value="AAA"/>
    <property type="match status" value="1"/>
</dbReference>
<accession>A0AAX3T471</accession>
<dbReference type="Gene3D" id="3.40.50.300">
    <property type="entry name" value="P-loop containing nucleotide triphosphate hydrolases"/>
    <property type="match status" value="1"/>
</dbReference>
<name>A0AAX3T471_9ACTN</name>
<dbReference type="InterPro" id="IPR047641">
    <property type="entry name" value="ABC_transpr_MalK/UgpC-like"/>
</dbReference>
<protein>
    <recommendedName>
        <fullName evidence="8">Trehalose import ATP-binding protein SugC</fullName>
    </recommendedName>
    <alternativeName>
        <fullName evidence="10">Nucleotide-binding domain of SugABC transporter</fullName>
    </alternativeName>
    <alternativeName>
        <fullName evidence="9">SugABC transporter ATPase SugC</fullName>
    </alternativeName>
</protein>
<dbReference type="InterPro" id="IPR012340">
    <property type="entry name" value="NA-bd_OB-fold"/>
</dbReference>
<dbReference type="EMBL" id="CP121270">
    <property type="protein sequence ID" value="WFP23943.1"/>
    <property type="molecule type" value="Genomic_DNA"/>
</dbReference>